<proteinExistence type="predicted"/>
<dbReference type="EMBL" id="CAXAMN010012725">
    <property type="protein sequence ID" value="CAK9038878.1"/>
    <property type="molecule type" value="Genomic_DNA"/>
</dbReference>
<dbReference type="SUPFAM" id="SSF48452">
    <property type="entry name" value="TPR-like"/>
    <property type="match status" value="1"/>
</dbReference>
<reference evidence="4 5" key="1">
    <citation type="submission" date="2024-02" db="EMBL/GenBank/DDBJ databases">
        <authorList>
            <person name="Chen Y."/>
            <person name="Shah S."/>
            <person name="Dougan E. K."/>
            <person name="Thang M."/>
            <person name="Chan C."/>
        </authorList>
    </citation>
    <scope>NUCLEOTIDE SEQUENCE [LARGE SCALE GENOMIC DNA]</scope>
</reference>
<evidence type="ECO:0000256" key="3">
    <source>
        <dbReference type="SAM" id="MobiDB-lite"/>
    </source>
</evidence>
<dbReference type="PANTHER" id="PTHR22904:SF523">
    <property type="entry name" value="STRESS-INDUCED-PHOSPHOPROTEIN 1"/>
    <property type="match status" value="1"/>
</dbReference>
<dbReference type="CDD" id="cd06233">
    <property type="entry name" value="M14-like"/>
    <property type="match status" value="1"/>
</dbReference>
<dbReference type="InterPro" id="IPR021259">
    <property type="entry name" value="DUF2817"/>
</dbReference>
<dbReference type="Proteomes" id="UP001642484">
    <property type="component" value="Unassembled WGS sequence"/>
</dbReference>
<dbReference type="Pfam" id="PF10994">
    <property type="entry name" value="DUF2817"/>
    <property type="match status" value="2"/>
</dbReference>
<gene>
    <name evidence="4" type="ORF">CCMP2556_LOCUS21194</name>
</gene>
<dbReference type="Gene3D" id="1.25.40.10">
    <property type="entry name" value="Tetratricopeptide repeat domain"/>
    <property type="match status" value="1"/>
</dbReference>
<sequence length="1131" mass="127090">MDTGGLSAFSESYEEARGKFLAAAQAAGAELVALPVTEDEQGKYSIDIAICASKSAGPARGLVVISSGVHGVEGYAGSAIQISLLKQWKASVADTERRASSRAACERRRAGRDSWIGEEMCKGLLGYLCDPSCSAVRCLDFESAQHLIFYKYNYYGMLIGRYSVASFVKACASEQGATRLARQVAQVIFEMAALAEKDRGNASFKSSNFEQALASYTKALVLLGFRKSTDGEKGIFPQTSQEFPKRSLELSMALLSNRSLCFLKLGHTLDAIADAEEAVNRMDFTAGTPTNIPAFVKAKHRLATALMRAGRFKESLGHLDAIDQLNGNRTATIELRGVIKSLRQNCSAANSGYSTLTEHLKELKTGLMQDLLVTDAEAGWFVIREHFCNYPLLFLLDMPDLRKRMLKLPGKMLNLMAMVQRAQDPLNPYTGGKMTSFNVSKLEGMVENAYLQSENEREQRQAVLNLAANSQTGASAEAFASELGVSLEDHPEQEEVHQQLILLMRFILAYLQLDDFQWDAAKRTLHRLIFHVTVHPKAPKYFPDHINRTKSPERTDFKNPYLGSQELDIVAFPKWYLAELQHLLALCECGRGDFRSCQRAIECYFDLVPRTFQDRNSESALFLKAWAELKPLQLERPRDFAQIREQRRKALLKETMPIWKALEASYSKDCAGAFDTETWVEARFYHDLGFNPLPESFQEIQNNLQQQRKMQMPSFGDDDPFESFQNLEFFVGRAAGVTVRFHTSSEEKARDSRRGRAPSNFGAFRGQGAFAMPDMENELYEMQQKLFASVLGAFGPRGGGLFGGAPADSEEEDEEEEEEEEEEKEEEEEENSQPLRNPYGMAHFRRFNENNVDLNRNCLLPEQFERLRRSDVMAPVYGYFDPLFNPTVPPGAFYRNIGVWFEMAGYVARYGIGYIKNALVAGTYQHEKGIFFGGKELQPSHVLLRDFMTKRFGTTKAAEVAWVDVHTGLGPTGVDVMLGTKTAREMEELFPKVEGECDGYQALGMKVESVLEKRCGSNDVTLNQSGLSASQSAGYEFTVGVLSSEWVTQFFAKDSGEVLQVAQEFGTLGNLTVARAMMLENCGYHYDRANHEYWRSFTRDAFYVRTEDWKLRVLRRGEAVFRRLAERVAAP</sequence>
<feature type="region of interest" description="Disordered" evidence="3">
    <location>
        <begin position="799"/>
        <end position="838"/>
    </location>
</feature>
<evidence type="ECO:0000256" key="1">
    <source>
        <dbReference type="ARBA" id="ARBA00022737"/>
    </source>
</evidence>
<keyword evidence="1" id="KW-0677">Repeat</keyword>
<evidence type="ECO:0000313" key="5">
    <source>
        <dbReference type="Proteomes" id="UP001642484"/>
    </source>
</evidence>
<name>A0ABP0LI72_9DINO</name>
<keyword evidence="2" id="KW-0802">TPR repeat</keyword>
<dbReference type="SUPFAM" id="SSF53187">
    <property type="entry name" value="Zn-dependent exopeptidases"/>
    <property type="match status" value="1"/>
</dbReference>
<dbReference type="PANTHER" id="PTHR22904">
    <property type="entry name" value="TPR REPEAT CONTAINING PROTEIN"/>
    <property type="match status" value="1"/>
</dbReference>
<organism evidence="4 5">
    <name type="scientific">Durusdinium trenchii</name>
    <dbReference type="NCBI Taxonomy" id="1381693"/>
    <lineage>
        <taxon>Eukaryota</taxon>
        <taxon>Sar</taxon>
        <taxon>Alveolata</taxon>
        <taxon>Dinophyceae</taxon>
        <taxon>Suessiales</taxon>
        <taxon>Symbiodiniaceae</taxon>
        <taxon>Durusdinium</taxon>
    </lineage>
</organism>
<dbReference type="InterPro" id="IPR011990">
    <property type="entry name" value="TPR-like_helical_dom_sf"/>
</dbReference>
<feature type="compositionally biased region" description="Acidic residues" evidence="3">
    <location>
        <begin position="808"/>
        <end position="831"/>
    </location>
</feature>
<feature type="region of interest" description="Disordered" evidence="3">
    <location>
        <begin position="742"/>
        <end position="762"/>
    </location>
</feature>
<feature type="compositionally biased region" description="Basic and acidic residues" evidence="3">
    <location>
        <begin position="743"/>
        <end position="754"/>
    </location>
</feature>
<keyword evidence="5" id="KW-1185">Reference proteome</keyword>
<comment type="caution">
    <text evidence="4">The sequence shown here is derived from an EMBL/GenBank/DDBJ whole genome shotgun (WGS) entry which is preliminary data.</text>
</comment>
<evidence type="ECO:0000313" key="4">
    <source>
        <dbReference type="EMBL" id="CAK9038878.1"/>
    </source>
</evidence>
<accession>A0ABP0LI72</accession>
<protein>
    <submittedName>
        <fullName evidence="4">Uncharacterized protein</fullName>
    </submittedName>
</protein>
<evidence type="ECO:0000256" key="2">
    <source>
        <dbReference type="ARBA" id="ARBA00022803"/>
    </source>
</evidence>